<sequence>MPKIVVNDYKIVVDGYVTNTDEVKKEADKTTNQEKLQNW</sequence>
<evidence type="ECO:0000313" key="1">
    <source>
        <dbReference type="EMBL" id="SYV92805.1"/>
    </source>
</evidence>
<reference evidence="2" key="1">
    <citation type="submission" date="2018-06" db="EMBL/GenBank/DDBJ databases">
        <authorList>
            <consortium name="Pathogen Informatics"/>
        </authorList>
    </citation>
    <scope>NUCLEOTIDE SEQUENCE [LARGE SCALE GENOMIC DNA]</scope>
    <source>
        <strain evidence="2">NCTC10124</strain>
    </source>
</reference>
<dbReference type="Proteomes" id="UP000259328">
    <property type="component" value="Chromosome"/>
</dbReference>
<proteinExistence type="predicted"/>
<dbReference type="EMBL" id="LS991953">
    <property type="protein sequence ID" value="SYV92805.1"/>
    <property type="molecule type" value="Genomic_DNA"/>
</dbReference>
<accession>A0A3B0PD95</accession>
<gene>
    <name evidence="1" type="ORF">NCTC10124_00532</name>
</gene>
<dbReference type="AlphaFoldDB" id="A0A3B0PD95"/>
<feature type="non-terminal residue" evidence="1">
    <location>
        <position position="39"/>
    </location>
</feature>
<organism evidence="1 2">
    <name type="scientific">Mycoplasmopsis synoviae</name>
    <name type="common">Mycoplasma synoviae</name>
    <dbReference type="NCBI Taxonomy" id="2109"/>
    <lineage>
        <taxon>Bacteria</taxon>
        <taxon>Bacillati</taxon>
        <taxon>Mycoplasmatota</taxon>
        <taxon>Mycoplasmoidales</taxon>
        <taxon>Metamycoplasmataceae</taxon>
        <taxon>Mycoplasmopsis</taxon>
    </lineage>
</organism>
<evidence type="ECO:0000313" key="2">
    <source>
        <dbReference type="Proteomes" id="UP000259328"/>
    </source>
</evidence>
<protein>
    <submittedName>
        <fullName evidence="1">Uncharacterized protein</fullName>
    </submittedName>
</protein>
<name>A0A3B0PD95_MYCSY</name>